<sequence length="193" mass="22211">MSLKDNVNYVKDEISSEEKFLESFVKIERFYKRNKKLIVAAIVVVLALVIGFYLTKYIQETNKYEANIAFNKVLENPKDSEALEVLKTKNEKLYEIAQYLNTKAEGKTPNVDVKFLKELVQYEKALKDKSISELNSVSMQNDFLLKEFAIFNKALLEAENGKFEDAKATLKLIPTDSKVNNLVNILKHYLATK</sequence>
<protein>
    <recommendedName>
        <fullName evidence="2">Ancillary SecYEG translocon subunit/Cell division coordinator CpoB TPR domain-containing protein</fullName>
    </recommendedName>
</protein>
<accession>A0A4Q0YD58</accession>
<dbReference type="InterPro" id="IPR018704">
    <property type="entry name" value="SecYEG/CpoB_TPR"/>
</dbReference>
<evidence type="ECO:0000313" key="4">
    <source>
        <dbReference type="Proteomes" id="UP000290172"/>
    </source>
</evidence>
<dbReference type="Pfam" id="PF09976">
    <property type="entry name" value="TPR_21"/>
    <property type="match status" value="1"/>
</dbReference>
<organism evidence="3 4">
    <name type="scientific">Halarcobacter ebronensis</name>
    <dbReference type="NCBI Taxonomy" id="1462615"/>
    <lineage>
        <taxon>Bacteria</taxon>
        <taxon>Pseudomonadati</taxon>
        <taxon>Campylobacterota</taxon>
        <taxon>Epsilonproteobacteria</taxon>
        <taxon>Campylobacterales</taxon>
        <taxon>Arcobacteraceae</taxon>
        <taxon>Halarcobacter</taxon>
    </lineage>
</organism>
<gene>
    <name evidence="3" type="ORF">CRV08_08910</name>
</gene>
<dbReference type="RefSeq" id="WP_128981245.1">
    <property type="nucleotide sequence ID" value="NZ_PDKJ01000007.1"/>
</dbReference>
<evidence type="ECO:0000256" key="1">
    <source>
        <dbReference type="SAM" id="Phobius"/>
    </source>
</evidence>
<feature type="transmembrane region" description="Helical" evidence="1">
    <location>
        <begin position="37"/>
        <end position="54"/>
    </location>
</feature>
<keyword evidence="1" id="KW-0812">Transmembrane</keyword>
<feature type="domain" description="Ancillary SecYEG translocon subunit/Cell division coordinator CpoB TPR" evidence="2">
    <location>
        <begin position="29"/>
        <end position="174"/>
    </location>
</feature>
<dbReference type="AlphaFoldDB" id="A0A4Q0YD58"/>
<reference evidence="3 4" key="1">
    <citation type="submission" date="2017-10" db="EMBL/GenBank/DDBJ databases">
        <title>Genomics of the genus Arcobacter.</title>
        <authorList>
            <person name="Perez-Cataluna A."/>
            <person name="Figueras M.J."/>
        </authorList>
    </citation>
    <scope>NUCLEOTIDE SEQUENCE [LARGE SCALE GENOMIC DNA]</scope>
    <source>
        <strain evidence="3 4">CECT 8993</strain>
    </source>
</reference>
<evidence type="ECO:0000313" key="3">
    <source>
        <dbReference type="EMBL" id="RXJ67925.1"/>
    </source>
</evidence>
<dbReference type="EMBL" id="PDKJ01000007">
    <property type="protein sequence ID" value="RXJ67925.1"/>
    <property type="molecule type" value="Genomic_DNA"/>
</dbReference>
<name>A0A4Q0YD58_9BACT</name>
<evidence type="ECO:0000259" key="2">
    <source>
        <dbReference type="Pfam" id="PF09976"/>
    </source>
</evidence>
<proteinExistence type="predicted"/>
<keyword evidence="1" id="KW-1133">Transmembrane helix</keyword>
<dbReference type="Proteomes" id="UP000290172">
    <property type="component" value="Unassembled WGS sequence"/>
</dbReference>
<comment type="caution">
    <text evidence="3">The sequence shown here is derived from an EMBL/GenBank/DDBJ whole genome shotgun (WGS) entry which is preliminary data.</text>
</comment>
<keyword evidence="1" id="KW-0472">Membrane</keyword>